<evidence type="ECO:0000256" key="3">
    <source>
        <dbReference type="ARBA" id="ARBA00022729"/>
    </source>
</evidence>
<dbReference type="PROSITE" id="PS00330">
    <property type="entry name" value="HEMOLYSIN_CALCIUM"/>
    <property type="match status" value="6"/>
</dbReference>
<dbReference type="Pfam" id="PF03160">
    <property type="entry name" value="Calx-beta"/>
    <property type="match status" value="3"/>
</dbReference>
<dbReference type="InterPro" id="IPR003995">
    <property type="entry name" value="RTX_toxin_determinant-A"/>
</dbReference>
<keyword evidence="4" id="KW-0677">Repeat</keyword>
<keyword evidence="3" id="KW-0732">Signal</keyword>
<dbReference type="AlphaFoldDB" id="A0A2S7XUD6"/>
<keyword evidence="7" id="KW-0406">Ion transport</keyword>
<dbReference type="SUPFAM" id="SSF51120">
    <property type="entry name" value="beta-Roll"/>
    <property type="match status" value="4"/>
</dbReference>
<dbReference type="Proteomes" id="UP000239936">
    <property type="component" value="Unassembled WGS sequence"/>
</dbReference>
<feature type="domain" description="Calx-beta" evidence="10">
    <location>
        <begin position="630"/>
        <end position="731"/>
    </location>
</feature>
<dbReference type="SUPFAM" id="SSF141072">
    <property type="entry name" value="CalX-like"/>
    <property type="match status" value="6"/>
</dbReference>
<evidence type="ECO:0000313" key="12">
    <source>
        <dbReference type="Proteomes" id="UP000239936"/>
    </source>
</evidence>
<evidence type="ECO:0000313" key="11">
    <source>
        <dbReference type="EMBL" id="PQJ97349.1"/>
    </source>
</evidence>
<dbReference type="InterPro" id="IPR003644">
    <property type="entry name" value="Calx_beta"/>
</dbReference>
<dbReference type="InterPro" id="IPR018511">
    <property type="entry name" value="Hemolysin-typ_Ca-bd_CS"/>
</dbReference>
<comment type="caution">
    <text evidence="11">The sequence shown here is derived from an EMBL/GenBank/DDBJ whole genome shotgun (WGS) entry which is preliminary data.</text>
</comment>
<feature type="domain" description="Calx-beta" evidence="10">
    <location>
        <begin position="407"/>
        <end position="506"/>
    </location>
</feature>
<dbReference type="Pfam" id="PF00353">
    <property type="entry name" value="HemolysinCabind"/>
    <property type="match status" value="10"/>
</dbReference>
<evidence type="ECO:0000256" key="9">
    <source>
        <dbReference type="SAM" id="MobiDB-lite"/>
    </source>
</evidence>
<feature type="compositionally biased region" description="Acidic residues" evidence="9">
    <location>
        <begin position="875"/>
        <end position="887"/>
    </location>
</feature>
<dbReference type="SMART" id="SM00237">
    <property type="entry name" value="Calx_beta"/>
    <property type="match status" value="6"/>
</dbReference>
<comment type="subcellular location">
    <subcellularLocation>
        <location evidence="1">Membrane</location>
    </subcellularLocation>
</comment>
<keyword evidence="7" id="KW-0813">Transport</keyword>
<dbReference type="InterPro" id="IPR011049">
    <property type="entry name" value="Serralysin-like_metalloprot_C"/>
</dbReference>
<feature type="domain" description="Calx-beta" evidence="10">
    <location>
        <begin position="181"/>
        <end position="281"/>
    </location>
</feature>
<reference evidence="11 12" key="1">
    <citation type="submission" date="2018-01" db="EMBL/GenBank/DDBJ databases">
        <title>The complete genome sequence of Chromatium okenii LaCa, a purple sulfur bacterium with a turbulent life.</title>
        <authorList>
            <person name="Luedin S.M."/>
            <person name="Liechti N."/>
            <person name="Storelli N."/>
            <person name="Danza F."/>
            <person name="Wittwer M."/>
            <person name="Pothier J.F."/>
            <person name="Tonolla M.A."/>
        </authorList>
    </citation>
    <scope>NUCLEOTIDE SEQUENCE [LARGE SCALE GENOMIC DNA]</scope>
    <source>
        <strain evidence="11 12">LaCa</strain>
    </source>
</reference>
<organism evidence="11 12">
    <name type="scientific">Chromatium okenii</name>
    <dbReference type="NCBI Taxonomy" id="61644"/>
    <lineage>
        <taxon>Bacteria</taxon>
        <taxon>Pseudomonadati</taxon>
        <taxon>Pseudomonadota</taxon>
        <taxon>Gammaproteobacteria</taxon>
        <taxon>Chromatiales</taxon>
        <taxon>Chromatiaceae</taxon>
        <taxon>Chromatium</taxon>
    </lineage>
</organism>
<proteinExistence type="predicted"/>
<feature type="region of interest" description="Disordered" evidence="9">
    <location>
        <begin position="773"/>
        <end position="901"/>
    </location>
</feature>
<evidence type="ECO:0000256" key="4">
    <source>
        <dbReference type="ARBA" id="ARBA00022737"/>
    </source>
</evidence>
<feature type="domain" description="Calx-beta" evidence="10">
    <location>
        <begin position="62"/>
        <end position="170"/>
    </location>
</feature>
<keyword evidence="2" id="KW-0800">Toxin</keyword>
<gene>
    <name evidence="11" type="ORF">CXB77_02130</name>
</gene>
<keyword evidence="5" id="KW-0106">Calcium</keyword>
<dbReference type="PANTHER" id="PTHR11878">
    <property type="entry name" value="SODIUM/CALCIUM EXCHANGER"/>
    <property type="match status" value="1"/>
</dbReference>
<dbReference type="GO" id="GO:0005576">
    <property type="term" value="C:extracellular region"/>
    <property type="evidence" value="ECO:0007669"/>
    <property type="project" value="InterPro"/>
</dbReference>
<feature type="domain" description="Calx-beta" evidence="10">
    <location>
        <begin position="295"/>
        <end position="394"/>
    </location>
</feature>
<keyword evidence="12" id="KW-1185">Reference proteome</keyword>
<dbReference type="PRINTS" id="PR01488">
    <property type="entry name" value="RTXTOXINA"/>
</dbReference>
<dbReference type="Gene3D" id="2.150.10.10">
    <property type="entry name" value="Serralysin-like metalloprotease, C-terminal"/>
    <property type="match status" value="3"/>
</dbReference>
<dbReference type="InterPro" id="IPR001343">
    <property type="entry name" value="Hemolysn_Ca-bd"/>
</dbReference>
<evidence type="ECO:0000259" key="10">
    <source>
        <dbReference type="SMART" id="SM00237"/>
    </source>
</evidence>
<dbReference type="GO" id="GO:0030001">
    <property type="term" value="P:metal ion transport"/>
    <property type="evidence" value="ECO:0007669"/>
    <property type="project" value="TreeGrafter"/>
</dbReference>
<evidence type="ECO:0000256" key="2">
    <source>
        <dbReference type="ARBA" id="ARBA00022656"/>
    </source>
</evidence>
<feature type="domain" description="Calx-beta" evidence="10">
    <location>
        <begin position="519"/>
        <end position="618"/>
    </location>
</feature>
<dbReference type="GO" id="GO:0016020">
    <property type="term" value="C:membrane"/>
    <property type="evidence" value="ECO:0007669"/>
    <property type="project" value="UniProtKB-SubCell"/>
</dbReference>
<evidence type="ECO:0000256" key="5">
    <source>
        <dbReference type="ARBA" id="ARBA00022837"/>
    </source>
</evidence>
<accession>A0A2S7XUD6</accession>
<protein>
    <recommendedName>
        <fullName evidence="10">Calx-beta domain-containing protein</fullName>
    </recommendedName>
</protein>
<dbReference type="PANTHER" id="PTHR11878:SF65">
    <property type="entry name" value="NA_CA-EXCHANGE PROTEIN, ISOFORM G"/>
    <property type="match status" value="1"/>
</dbReference>
<evidence type="ECO:0000256" key="8">
    <source>
        <dbReference type="ARBA" id="ARBA00023136"/>
    </source>
</evidence>
<evidence type="ECO:0000256" key="6">
    <source>
        <dbReference type="ARBA" id="ARBA00023026"/>
    </source>
</evidence>
<dbReference type="GO" id="GO:0005509">
    <property type="term" value="F:calcium ion binding"/>
    <property type="evidence" value="ECO:0007669"/>
    <property type="project" value="InterPro"/>
</dbReference>
<dbReference type="InterPro" id="IPR051171">
    <property type="entry name" value="CaCA"/>
</dbReference>
<keyword evidence="8" id="KW-0472">Membrane</keyword>
<dbReference type="EMBL" id="PPGH01000013">
    <property type="protein sequence ID" value="PQJ97349.1"/>
    <property type="molecule type" value="Genomic_DNA"/>
</dbReference>
<evidence type="ECO:0000256" key="1">
    <source>
        <dbReference type="ARBA" id="ARBA00004370"/>
    </source>
</evidence>
<name>A0A2S7XUD6_9GAMM</name>
<feature type="compositionally biased region" description="Acidic residues" evidence="9">
    <location>
        <begin position="808"/>
        <end position="821"/>
    </location>
</feature>
<dbReference type="GO" id="GO:0090729">
    <property type="term" value="F:toxin activity"/>
    <property type="evidence" value="ECO:0007669"/>
    <property type="project" value="UniProtKB-KW"/>
</dbReference>
<keyword evidence="6" id="KW-0843">Virulence</keyword>
<dbReference type="Gene3D" id="2.60.40.2030">
    <property type="match status" value="6"/>
</dbReference>
<dbReference type="InterPro" id="IPR038081">
    <property type="entry name" value="CalX-like_sf"/>
</dbReference>
<sequence length="1185" mass="119632">MIGGLGDDSLDGGAGADTVTYTGKLAEYTQVYDLDNNSWTVTHTASGEQDQVVNVETLSFKDQTVDISAGPMPLLSVTDITQNEGNSGKLNVQFTLTLSAPAGRPVTVNYVTADGGADGAGIAAATAGTDYTATSGTVTFDVGERSKTVSVAVIPDALVEANEAFSLFLSQPVNCELGDPQAVGILTNDDQVLVSVKGATVKEGQTGTTNAIVTISLSAAANQNVTVDYSTLNGTAEAGSDFTASTGSLTFKVGETSKTVIIPVTADTTVESSETFQVQLANPVNAALSPRASLATVTITNDDFPSLSIADVTVVEGNEGVTEALVTVTLDIPATAEVTVNYATAKGTALLGTDFTATTGKLIFAPGETTKTIAVPVIADTNVEPDETFTLTLTKPTNAVLSTAARATITLTNDDLPSITFAADALAVSEDISTHTANLTVNLSAVSSQPVTVGYATGDGSASGSDFTALTDTLTFAPGELTKTLTVPISNDTEVEADETFSVTLSNPTLALLGELTTATVTITNDDRASLSIADVAVPEGAAGTANATVTVTLSSPVLSTVTVDYASSDKTAIVDSDYTAVTGTLTFAPGELTKAITVPVLGDATVETDETFALKISNPTNAVLGSASAIVTLTNDDLPTVGFGDDQTVTESDKDSVTASFTVTLSTVAASTVTVDYASSDGTATVASNDYRASSGTLTFKPGESSKTVTVSVPGDMLLETPETVLFTLSNPTGATLGKTTATLTIADNDEMGSFTLPVDSRSYDFEFPLTPEPDLMQGSAGPDKLLGLTGNDTLSGNTGNDHLDGGDDNDVLSGEDGDDYLLGGNGADTLDGAAGKDSLDGGAENDNLSGGSENDLLVGGFGNDTINGQVGDDSIDGGEGDDALEGWDGNDRMQGGFGNDAINGHYGDDIIDGGDGNDSLTDGAGSDLLIGGTGNDSLWANSGSNGQGNDTLLGGDGDDTLGNGYLLDGGSGNDVISATDYGWYTGAGATLLGGDGDDTISGYLKYDAARKNYVSGGEGNDKIDMADTCLVYGDAGNDTIYGSNGNDTLSGGTGDDSLTSDAGADSLNGGAGADSLTGGADADTFNYTAATDSGVGAANRDLITDFSSSGGDVISLKAIAPLATWGFLSTKPYTGAGHEINFAVDAVNKTTLVSIDLDGNKAPDMEIALSGIVLLSADDFGLK</sequence>
<dbReference type="GO" id="GO:0007154">
    <property type="term" value="P:cell communication"/>
    <property type="evidence" value="ECO:0007669"/>
    <property type="project" value="InterPro"/>
</dbReference>
<evidence type="ECO:0000256" key="7">
    <source>
        <dbReference type="ARBA" id="ARBA00023065"/>
    </source>
</evidence>
<dbReference type="PRINTS" id="PR00313">
    <property type="entry name" value="CABNDNGRPT"/>
</dbReference>